<comment type="caution">
    <text evidence="4">The sequence shown here is derived from an EMBL/GenBank/DDBJ whole genome shotgun (WGS) entry which is preliminary data.</text>
</comment>
<dbReference type="InterPro" id="IPR043129">
    <property type="entry name" value="ATPase_NBD"/>
</dbReference>
<dbReference type="CDD" id="cd24053">
    <property type="entry name" value="ASKHA_NBD_EcPPX-GppA-like"/>
    <property type="match status" value="1"/>
</dbReference>
<dbReference type="Proteomes" id="UP001382455">
    <property type="component" value="Unassembled WGS sequence"/>
</dbReference>
<dbReference type="EMBL" id="JBAWKS010000002">
    <property type="protein sequence ID" value="MEI4552103.1"/>
    <property type="molecule type" value="Genomic_DNA"/>
</dbReference>
<protein>
    <submittedName>
        <fullName evidence="4">Ppx/GppA phosphatase family protein</fullName>
    </submittedName>
</protein>
<keyword evidence="5" id="KW-1185">Reference proteome</keyword>
<feature type="domain" description="Ppx/GppA phosphatase N-terminal" evidence="2">
    <location>
        <begin position="20"/>
        <end position="302"/>
    </location>
</feature>
<evidence type="ECO:0000313" key="4">
    <source>
        <dbReference type="EMBL" id="MEI4552103.1"/>
    </source>
</evidence>
<dbReference type="Gene3D" id="3.30.420.150">
    <property type="entry name" value="Exopolyphosphatase. Domain 2"/>
    <property type="match status" value="1"/>
</dbReference>
<dbReference type="InterPro" id="IPR003695">
    <property type="entry name" value="Ppx_GppA_N"/>
</dbReference>
<evidence type="ECO:0000259" key="3">
    <source>
        <dbReference type="Pfam" id="PF21447"/>
    </source>
</evidence>
<dbReference type="Pfam" id="PF21447">
    <property type="entry name" value="Ppx-GppA_III"/>
    <property type="match status" value="1"/>
</dbReference>
<reference evidence="4 5" key="1">
    <citation type="submission" date="2023-12" db="EMBL/GenBank/DDBJ databases">
        <title>Friends and Foes: Symbiotic and Algicidal bacterial influence on Karenia brevis blooms.</title>
        <authorList>
            <person name="Fei C."/>
            <person name="Mohamed A.R."/>
            <person name="Booker A."/>
            <person name="Arshad M."/>
            <person name="Klass S."/>
            <person name="Ahn S."/>
            <person name="Gilbert P.M."/>
            <person name="Heil C.A."/>
            <person name="Martinez J.M."/>
            <person name="Amin S.A."/>
        </authorList>
    </citation>
    <scope>NUCLEOTIDE SEQUENCE [LARGE SCALE GENOMIC DNA]</scope>
    <source>
        <strain evidence="4 5">CE15</strain>
    </source>
</reference>
<gene>
    <name evidence="4" type="ORF">WAE96_20665</name>
</gene>
<dbReference type="PANTHER" id="PTHR30005:SF14">
    <property type="entry name" value="EXOPOLYPHOSPHATASE"/>
    <property type="match status" value="1"/>
</dbReference>
<keyword evidence="1" id="KW-0378">Hydrolase</keyword>
<dbReference type="SUPFAM" id="SSF109604">
    <property type="entry name" value="HD-domain/PDEase-like"/>
    <property type="match status" value="1"/>
</dbReference>
<dbReference type="InterPro" id="IPR048950">
    <property type="entry name" value="Ppx_GppA_C"/>
</dbReference>
<dbReference type="PANTHER" id="PTHR30005">
    <property type="entry name" value="EXOPOLYPHOSPHATASE"/>
    <property type="match status" value="1"/>
</dbReference>
<evidence type="ECO:0000256" key="1">
    <source>
        <dbReference type="ARBA" id="ARBA00022801"/>
    </source>
</evidence>
<accession>A0ABU8F0Z3</accession>
<dbReference type="PIRSF" id="PIRSF001267">
    <property type="entry name" value="Pyrophosphatase_GppA_Ppx"/>
    <property type="match status" value="1"/>
</dbReference>
<dbReference type="Pfam" id="PF02541">
    <property type="entry name" value="Ppx-GppA"/>
    <property type="match status" value="1"/>
</dbReference>
<dbReference type="RefSeq" id="WP_336436946.1">
    <property type="nucleotide sequence ID" value="NZ_JBAWKS010000002.1"/>
</dbReference>
<proteinExistence type="predicted"/>
<feature type="domain" description="Ppx/GppA phosphatase C-terminal" evidence="3">
    <location>
        <begin position="312"/>
        <end position="483"/>
    </location>
</feature>
<sequence>MKSTATIAALDIGSNSFQLIVARQISGRLEILHKEKLKVHLAEGLDAAGNLSDDAIVRAETALKEFATTLQGFNANHVKIVATYTVRKAKNKYHFIQRAKKIIPFNIDVISGLEEARLIYQGVANYRVDNDTRLVIDIGGGSTEFIVGKGPNTHQLASRSMGCVTFQQMFFADNTISHDSFNRAIVAASQEIEPILNAYQNTNWQCAIGTSGSFKAILSIVQHTLINDSEHEQITLSDLNVIKHKLISFGDIEYIELPGLSEERKGIICSAVAIAIACFELLNIKSLSYCDFSLREGVLHELIDCSDNHNLKQQSIDNFAQRFDCDKSQSSRVKAMLTWLFEHANKGWNVNSQLQRIVFFAADVYEVGLSISSSNIRKHSAYIIANSLLPGFSQEEQQLLTLLVRNHRKKLKFESEQLESNTDFKEFMQAISIFRLALLFTQKRQCDFVKIDQIRFLEHSIDVTFEQNWWQEQPLLQADFEKEAMLLEPHGINLNCLNR</sequence>
<dbReference type="Gene3D" id="1.10.3210.10">
    <property type="entry name" value="Hypothetical protein af1432"/>
    <property type="match status" value="1"/>
</dbReference>
<dbReference type="InterPro" id="IPR030673">
    <property type="entry name" value="PyroPPase_GppA_Ppx"/>
</dbReference>
<dbReference type="SUPFAM" id="SSF53067">
    <property type="entry name" value="Actin-like ATPase domain"/>
    <property type="match status" value="2"/>
</dbReference>
<evidence type="ECO:0000313" key="5">
    <source>
        <dbReference type="Proteomes" id="UP001382455"/>
    </source>
</evidence>
<organism evidence="4 5">
    <name type="scientific">Pseudoalteromonas spongiae</name>
    <dbReference type="NCBI Taxonomy" id="298657"/>
    <lineage>
        <taxon>Bacteria</taxon>
        <taxon>Pseudomonadati</taxon>
        <taxon>Pseudomonadota</taxon>
        <taxon>Gammaproteobacteria</taxon>
        <taxon>Alteromonadales</taxon>
        <taxon>Pseudoalteromonadaceae</taxon>
        <taxon>Pseudoalteromonas</taxon>
    </lineage>
</organism>
<evidence type="ECO:0000259" key="2">
    <source>
        <dbReference type="Pfam" id="PF02541"/>
    </source>
</evidence>
<dbReference type="Gene3D" id="3.30.420.40">
    <property type="match status" value="1"/>
</dbReference>
<name>A0ABU8F0Z3_9GAMM</name>
<dbReference type="InterPro" id="IPR050273">
    <property type="entry name" value="GppA/Ppx_hydrolase"/>
</dbReference>